<keyword evidence="2" id="KW-0067">ATP-binding</keyword>
<evidence type="ECO:0000313" key="3">
    <source>
        <dbReference type="Proteomes" id="UP001170959"/>
    </source>
</evidence>
<accession>A0AAJ1V6P1</accession>
<dbReference type="AlphaFoldDB" id="A0AAJ1V6P1"/>
<sequence>MESKIPQQFKNNVIEAIKADRANYGGSTAAYSKTIGLNEGILSNIFNNKDLEGKISDSNYLRIGRQLGVNRSQHNWNVTRTSVYTEIEDNLNFCKETSTAMILVDDCGIGKTFCAKHIISKMKNAFYIDCSQTKTKFAFIKALAKTIGLEGHGKFAEILEDIKYYITVLDKPLIVLDEAGDLEYHAFLEIKSIYNATENSCGWYMMGAQGLRRKIKRGKENDKIGYAEIFSRFSDEYVTLVPTGKEDREKFYTALIGTVATAQINNKAQVNKLIKQCIDKEATLRKLKTLIEIVRE</sequence>
<reference evidence="2" key="2">
    <citation type="journal article" date="2022" name="Sci. Total Environ.">
        <title>Prevalence, transmission, and molecular epidemiology of tet(X)-positive bacteria among humans, animals, and environmental niches in China: An epidemiological, and genomic-based study.</title>
        <authorList>
            <person name="Dong N."/>
            <person name="Zeng Y."/>
            <person name="Cai C."/>
            <person name="Sun C."/>
            <person name="Lu J."/>
            <person name="Liu C."/>
            <person name="Zhou H."/>
            <person name="Sun Q."/>
            <person name="Shu L."/>
            <person name="Wang H."/>
            <person name="Wang Y."/>
            <person name="Wang S."/>
            <person name="Wu C."/>
            <person name="Chan E.W."/>
            <person name="Chen G."/>
            <person name="Shen Z."/>
            <person name="Chen S."/>
            <person name="Zhang R."/>
        </authorList>
    </citation>
    <scope>NUCLEOTIDE SEQUENCE</scope>
    <source>
        <strain evidence="2">R655-4</strain>
    </source>
</reference>
<dbReference type="Gene3D" id="3.40.50.300">
    <property type="entry name" value="P-loop containing nucleotide triphosphate hydrolases"/>
    <property type="match status" value="1"/>
</dbReference>
<keyword evidence="2" id="KW-0547">Nucleotide-binding</keyword>
<dbReference type="RefSeq" id="WP_286491978.1">
    <property type="nucleotide sequence ID" value="NZ_JACAGJ010000002.1"/>
</dbReference>
<comment type="caution">
    <text evidence="2">The sequence shown here is derived from an EMBL/GenBank/DDBJ whole genome shotgun (WGS) entry which is preliminary data.</text>
</comment>
<dbReference type="Proteomes" id="UP001170959">
    <property type="component" value="Unassembled WGS sequence"/>
</dbReference>
<dbReference type="GO" id="GO:0016887">
    <property type="term" value="F:ATP hydrolysis activity"/>
    <property type="evidence" value="ECO:0007669"/>
    <property type="project" value="InterPro"/>
</dbReference>
<organism evidence="2 3">
    <name type="scientific">Empedobacter brevis</name>
    <dbReference type="NCBI Taxonomy" id="247"/>
    <lineage>
        <taxon>Bacteria</taxon>
        <taxon>Pseudomonadati</taxon>
        <taxon>Bacteroidota</taxon>
        <taxon>Flavobacteriia</taxon>
        <taxon>Flavobacteriales</taxon>
        <taxon>Weeksellaceae</taxon>
        <taxon>Empedobacter</taxon>
    </lineage>
</organism>
<dbReference type="Pfam" id="PF13401">
    <property type="entry name" value="AAA_22"/>
    <property type="match status" value="1"/>
</dbReference>
<protein>
    <submittedName>
        <fullName evidence="2">ATP-binding protein</fullName>
    </submittedName>
</protein>
<evidence type="ECO:0000313" key="2">
    <source>
        <dbReference type="EMBL" id="MDM1071659.1"/>
    </source>
</evidence>
<dbReference type="GO" id="GO:0005524">
    <property type="term" value="F:ATP binding"/>
    <property type="evidence" value="ECO:0007669"/>
    <property type="project" value="UniProtKB-KW"/>
</dbReference>
<dbReference type="InterPro" id="IPR027417">
    <property type="entry name" value="P-loop_NTPase"/>
</dbReference>
<reference evidence="2" key="1">
    <citation type="submission" date="2020-06" db="EMBL/GenBank/DDBJ databases">
        <authorList>
            <person name="Dong N."/>
        </authorList>
    </citation>
    <scope>NUCLEOTIDE SEQUENCE</scope>
    <source>
        <strain evidence="2">R655-4</strain>
    </source>
</reference>
<dbReference type="InterPro" id="IPR049945">
    <property type="entry name" value="AAA_22"/>
</dbReference>
<proteinExistence type="predicted"/>
<evidence type="ECO:0000259" key="1">
    <source>
        <dbReference type="Pfam" id="PF13401"/>
    </source>
</evidence>
<dbReference type="SUPFAM" id="SSF52540">
    <property type="entry name" value="P-loop containing nucleoside triphosphate hydrolases"/>
    <property type="match status" value="1"/>
</dbReference>
<gene>
    <name evidence="2" type="ORF">HX001_04025</name>
</gene>
<name>A0AAJ1V6P1_9FLAO</name>
<feature type="domain" description="ORC1/DEAH AAA+ ATPase" evidence="1">
    <location>
        <begin position="99"/>
        <end position="214"/>
    </location>
</feature>
<dbReference type="EMBL" id="JACAGJ010000002">
    <property type="protein sequence ID" value="MDM1071659.1"/>
    <property type="molecule type" value="Genomic_DNA"/>
</dbReference>